<dbReference type="eggNOG" id="ENOG5033ZTZ">
    <property type="taxonomic scope" value="Bacteria"/>
</dbReference>
<accession>A0A0D8FWZ2</accession>
<evidence type="ECO:0000313" key="1">
    <source>
        <dbReference type="EMBL" id="KJE77499.1"/>
    </source>
</evidence>
<sequence length="153" mass="16927">MSQPDMVEINQGEHVPRYWAEPVNPVELALHRPAELTGRKLAQGQLNGRPGPDQGYALSLYEHLAGTIQTIPGEQLADIQAGVVACAMAHAAELGRAPILADLKRVLDHFGFFGGATSEQIRTRQDRFQGISHNYQALRRMVAFTQMEINLQE</sequence>
<gene>
    <name evidence="1" type="ORF">FEAC_06070</name>
</gene>
<name>A0A0D8FWZ2_9ACTN</name>
<dbReference type="EMBL" id="JXUW01000004">
    <property type="protein sequence ID" value="KJE77499.1"/>
    <property type="molecule type" value="Genomic_DNA"/>
</dbReference>
<dbReference type="GeneID" id="78371913"/>
<comment type="caution">
    <text evidence="1">The sequence shown here is derived from an EMBL/GenBank/DDBJ whole genome shotgun (WGS) entry which is preliminary data.</text>
</comment>
<dbReference type="STRING" id="1121877.FEAC_06070"/>
<dbReference type="AlphaFoldDB" id="A0A0D8FWZ2"/>
<reference evidence="1 2" key="1">
    <citation type="submission" date="2015-01" db="EMBL/GenBank/DDBJ databases">
        <title>Draft genome of the acidophilic iron oxidizer Ferrimicrobium acidiphilum strain T23.</title>
        <authorList>
            <person name="Poehlein A."/>
            <person name="Eisen S."/>
            <person name="Schloemann M."/>
            <person name="Johnson B.D."/>
            <person name="Daniel R."/>
            <person name="Muehling M."/>
        </authorList>
    </citation>
    <scope>NUCLEOTIDE SEQUENCE [LARGE SCALE GENOMIC DNA]</scope>
    <source>
        <strain evidence="1 2">T23</strain>
    </source>
</reference>
<organism evidence="1 2">
    <name type="scientific">Ferrimicrobium acidiphilum DSM 19497</name>
    <dbReference type="NCBI Taxonomy" id="1121877"/>
    <lineage>
        <taxon>Bacteria</taxon>
        <taxon>Bacillati</taxon>
        <taxon>Actinomycetota</taxon>
        <taxon>Acidimicrobiia</taxon>
        <taxon>Acidimicrobiales</taxon>
        <taxon>Acidimicrobiaceae</taxon>
        <taxon>Ferrimicrobium</taxon>
    </lineage>
</organism>
<dbReference type="Proteomes" id="UP000032336">
    <property type="component" value="Unassembled WGS sequence"/>
</dbReference>
<dbReference type="RefSeq" id="WP_035388550.1">
    <property type="nucleotide sequence ID" value="NZ_JQKF01000003.1"/>
</dbReference>
<keyword evidence="2" id="KW-1185">Reference proteome</keyword>
<proteinExistence type="predicted"/>
<evidence type="ECO:0000313" key="2">
    <source>
        <dbReference type="Proteomes" id="UP000032336"/>
    </source>
</evidence>
<protein>
    <submittedName>
        <fullName evidence="1">Uncharacterized protein</fullName>
    </submittedName>
</protein>